<reference evidence="2" key="1">
    <citation type="submission" date="2017-09" db="EMBL/GenBank/DDBJ databases">
        <title>Depth-based differentiation of microbial function through sediment-hosted aquifers and enrichment of novel symbionts in the deep terrestrial subsurface.</title>
        <authorList>
            <person name="Probst A.J."/>
            <person name="Ladd B."/>
            <person name="Jarett J.K."/>
            <person name="Geller-Mcgrath D.E."/>
            <person name="Sieber C.M.K."/>
            <person name="Emerson J.B."/>
            <person name="Anantharaman K."/>
            <person name="Thomas B.C."/>
            <person name="Malmstrom R."/>
            <person name="Stieglmeier M."/>
            <person name="Klingl A."/>
            <person name="Woyke T."/>
            <person name="Ryan C.M."/>
            <person name="Banfield J.F."/>
        </authorList>
    </citation>
    <scope>NUCLEOTIDE SEQUENCE [LARGE SCALE GENOMIC DNA]</scope>
</reference>
<dbReference type="AlphaFoldDB" id="A0A2H0WPI4"/>
<evidence type="ECO:0000313" key="2">
    <source>
        <dbReference type="Proteomes" id="UP000230775"/>
    </source>
</evidence>
<dbReference type="Proteomes" id="UP000230775">
    <property type="component" value="Unassembled WGS sequence"/>
</dbReference>
<organism evidence="1 2">
    <name type="scientific">Candidatus Shapirobacteria bacterium CG09_land_8_20_14_0_10_39_12</name>
    <dbReference type="NCBI Taxonomy" id="1974885"/>
    <lineage>
        <taxon>Bacteria</taxon>
        <taxon>Candidatus Shapironibacteriota</taxon>
    </lineage>
</organism>
<gene>
    <name evidence="1" type="ORF">COT64_02035</name>
</gene>
<feature type="non-terminal residue" evidence="1">
    <location>
        <position position="92"/>
    </location>
</feature>
<dbReference type="EMBL" id="PEZI01000042">
    <property type="protein sequence ID" value="PIS14564.1"/>
    <property type="molecule type" value="Genomic_DNA"/>
</dbReference>
<accession>A0A2H0WPI4</accession>
<name>A0A2H0WPI4_9BACT</name>
<sequence length="92" mass="10638">MKTITANYQQEADFLLKLKIAFLKKEGYLDGPKTGIIKWERDDETSAIGIESHVDEYHPYLRLLYSQGDSKGNRHPLDYKVHLHRTPCNYGG</sequence>
<proteinExistence type="predicted"/>
<comment type="caution">
    <text evidence="1">The sequence shown here is derived from an EMBL/GenBank/DDBJ whole genome shotgun (WGS) entry which is preliminary data.</text>
</comment>
<evidence type="ECO:0000313" key="1">
    <source>
        <dbReference type="EMBL" id="PIS14564.1"/>
    </source>
</evidence>
<protein>
    <submittedName>
        <fullName evidence="1">Uncharacterized protein</fullName>
    </submittedName>
</protein>